<dbReference type="InterPro" id="IPR048367">
    <property type="entry name" value="TNP-like_RNaseH_C"/>
</dbReference>
<reference evidence="2 3" key="1">
    <citation type="submission" date="2019-08" db="EMBL/GenBank/DDBJ databases">
        <title>Whole genome of Aphis craccivora.</title>
        <authorList>
            <person name="Voronova N.V."/>
            <person name="Shulinski R.S."/>
            <person name="Bandarenka Y.V."/>
            <person name="Zhorov D.G."/>
            <person name="Warner D."/>
        </authorList>
    </citation>
    <scope>NUCLEOTIDE SEQUENCE [LARGE SCALE GENOMIC DNA]</scope>
    <source>
        <strain evidence="2">180601</strain>
        <tissue evidence="2">Whole Body</tissue>
    </source>
</reference>
<protein>
    <recommendedName>
        <fullName evidence="1">Transposable element P transposase-like RNase H C-terminal domain-containing protein</fullName>
    </recommendedName>
</protein>
<sequence length="293" mass="33370">MDVTAKDTADICLFFDHLFDSVNGNFHKVVDGKVYRTAVTKNSPHHQLWRNAIKVMETMHFVDSVTKQKCKPQPPTIKNWILTLKGFQNVVKVMDTNGVHSLLLRNFNQDSLENMFGALRALGYRNNNPNCQMFASSYRTLVLNNFPSSHSPGITDAQLEQQINTYIAGYICKKLNTVFLKDCSKCLKEICTSTPTGQHDLVKNRDYQLNGKLNLKFPNTTFCQLVQNTINIIYKYLPSICHHSSLKCELVQIINKTITILTSLTDIPRNIYEILLDTSETDVKMALNLAFDI</sequence>
<dbReference type="AlphaFoldDB" id="A0A6G0Y4B0"/>
<evidence type="ECO:0000259" key="1">
    <source>
        <dbReference type="Pfam" id="PF21789"/>
    </source>
</evidence>
<dbReference type="OrthoDB" id="6627907at2759"/>
<dbReference type="Pfam" id="PF21789">
    <property type="entry name" value="TNP-like_RNaseH_C"/>
    <property type="match status" value="1"/>
</dbReference>
<comment type="caution">
    <text evidence="2">The sequence shown here is derived from an EMBL/GenBank/DDBJ whole genome shotgun (WGS) entry which is preliminary data.</text>
</comment>
<dbReference type="Proteomes" id="UP000478052">
    <property type="component" value="Unassembled WGS sequence"/>
</dbReference>
<proteinExistence type="predicted"/>
<evidence type="ECO:0000313" key="3">
    <source>
        <dbReference type="Proteomes" id="UP000478052"/>
    </source>
</evidence>
<keyword evidence="3" id="KW-1185">Reference proteome</keyword>
<accession>A0A6G0Y4B0</accession>
<name>A0A6G0Y4B0_APHCR</name>
<gene>
    <name evidence="2" type="ORF">FWK35_00023971</name>
</gene>
<feature type="domain" description="Transposable element P transposase-like RNase H C-terminal" evidence="1">
    <location>
        <begin position="107"/>
        <end position="139"/>
    </location>
</feature>
<dbReference type="EMBL" id="VUJU01006352">
    <property type="protein sequence ID" value="KAF0748767.1"/>
    <property type="molecule type" value="Genomic_DNA"/>
</dbReference>
<evidence type="ECO:0000313" key="2">
    <source>
        <dbReference type="EMBL" id="KAF0748767.1"/>
    </source>
</evidence>
<organism evidence="2 3">
    <name type="scientific">Aphis craccivora</name>
    <name type="common">Cowpea aphid</name>
    <dbReference type="NCBI Taxonomy" id="307492"/>
    <lineage>
        <taxon>Eukaryota</taxon>
        <taxon>Metazoa</taxon>
        <taxon>Ecdysozoa</taxon>
        <taxon>Arthropoda</taxon>
        <taxon>Hexapoda</taxon>
        <taxon>Insecta</taxon>
        <taxon>Pterygota</taxon>
        <taxon>Neoptera</taxon>
        <taxon>Paraneoptera</taxon>
        <taxon>Hemiptera</taxon>
        <taxon>Sternorrhyncha</taxon>
        <taxon>Aphidomorpha</taxon>
        <taxon>Aphidoidea</taxon>
        <taxon>Aphididae</taxon>
        <taxon>Aphidini</taxon>
        <taxon>Aphis</taxon>
        <taxon>Aphis</taxon>
    </lineage>
</organism>
<feature type="non-terminal residue" evidence="2">
    <location>
        <position position="293"/>
    </location>
</feature>